<dbReference type="AlphaFoldDB" id="A0A2N3XQJ3"/>
<accession>A0A2N3XQJ3</accession>
<gene>
    <name evidence="3" type="ORF">A8926_0403</name>
</gene>
<dbReference type="InterPro" id="IPR005502">
    <property type="entry name" value="Ribosyl_crysJ1"/>
</dbReference>
<dbReference type="STRING" id="994479.GCA_000194155_07585"/>
<evidence type="ECO:0000313" key="4">
    <source>
        <dbReference type="Proteomes" id="UP000233786"/>
    </source>
</evidence>
<comment type="caution">
    <text evidence="3">The sequence shown here is derived from an EMBL/GenBank/DDBJ whole genome shotgun (WGS) entry which is preliminary data.</text>
</comment>
<protein>
    <submittedName>
        <fullName evidence="3">ADP-ribosylglycohydrolase</fullName>
    </submittedName>
</protein>
<reference evidence="3" key="1">
    <citation type="submission" date="2017-12" db="EMBL/GenBank/DDBJ databases">
        <title>Sequencing the genomes of 1000 Actinobacteria strains.</title>
        <authorList>
            <person name="Klenk H.-P."/>
        </authorList>
    </citation>
    <scope>NUCLEOTIDE SEQUENCE [LARGE SCALE GENOMIC DNA]</scope>
    <source>
        <strain evidence="3">DSM 44228</strain>
    </source>
</reference>
<dbReference type="OrthoDB" id="4871367at2"/>
<organism evidence="3 4">
    <name type="scientific">Saccharopolyspora spinosa</name>
    <dbReference type="NCBI Taxonomy" id="60894"/>
    <lineage>
        <taxon>Bacteria</taxon>
        <taxon>Bacillati</taxon>
        <taxon>Actinomycetota</taxon>
        <taxon>Actinomycetes</taxon>
        <taxon>Pseudonocardiales</taxon>
        <taxon>Pseudonocardiaceae</taxon>
        <taxon>Saccharopolyspora</taxon>
    </lineage>
</organism>
<keyword evidence="2" id="KW-0378">Hydrolase</keyword>
<dbReference type="RefSeq" id="WP_044577137.1">
    <property type="nucleotide sequence ID" value="NZ_PJNB01000001.1"/>
</dbReference>
<evidence type="ECO:0000256" key="1">
    <source>
        <dbReference type="ARBA" id="ARBA00010702"/>
    </source>
</evidence>
<keyword evidence="4" id="KW-1185">Reference proteome</keyword>
<comment type="similarity">
    <text evidence="1">Belongs to the ADP-ribosylglycohydrolase family.</text>
</comment>
<dbReference type="InterPro" id="IPR036705">
    <property type="entry name" value="Ribosyl_crysJ1_sf"/>
</dbReference>
<dbReference type="EMBL" id="PJNB01000001">
    <property type="protein sequence ID" value="PKW12911.1"/>
    <property type="molecule type" value="Genomic_DNA"/>
</dbReference>
<dbReference type="SUPFAM" id="SSF101478">
    <property type="entry name" value="ADP-ribosylglycohydrolase"/>
    <property type="match status" value="1"/>
</dbReference>
<dbReference type="InterPro" id="IPR050792">
    <property type="entry name" value="ADP-ribosylglycohydrolase"/>
</dbReference>
<proteinExistence type="inferred from homology"/>
<dbReference type="PANTHER" id="PTHR16222:SF24">
    <property type="entry name" value="ADP-RIBOSYLHYDROLASE ARH3"/>
    <property type="match status" value="1"/>
</dbReference>
<dbReference type="Proteomes" id="UP000233786">
    <property type="component" value="Unassembled WGS sequence"/>
</dbReference>
<evidence type="ECO:0000256" key="2">
    <source>
        <dbReference type="ARBA" id="ARBA00022801"/>
    </source>
</evidence>
<dbReference type="Gene3D" id="1.10.4080.10">
    <property type="entry name" value="ADP-ribosylation/Crystallin J1"/>
    <property type="match status" value="1"/>
</dbReference>
<name>A0A2N3XQJ3_SACSN</name>
<dbReference type="PANTHER" id="PTHR16222">
    <property type="entry name" value="ADP-RIBOSYLGLYCOHYDROLASE"/>
    <property type="match status" value="1"/>
</dbReference>
<evidence type="ECO:0000313" key="3">
    <source>
        <dbReference type="EMBL" id="PKW12911.1"/>
    </source>
</evidence>
<dbReference type="GO" id="GO:0016787">
    <property type="term" value="F:hydrolase activity"/>
    <property type="evidence" value="ECO:0007669"/>
    <property type="project" value="UniProtKB-KW"/>
</dbReference>
<dbReference type="Pfam" id="PF03747">
    <property type="entry name" value="ADP_ribosyl_GH"/>
    <property type="match status" value="1"/>
</dbReference>
<sequence length="462" mass="50677">MRDEQIRLKGWPKRLRDRQSNKLGNWHSDWSKRYEDRAEFREEERVSPSDYNLHYLDVNPPMDAALNFDRRAREIDGCDPDTKRQLPDPDPHERFRGAVLAAAVGDAFGAAVDAGAVRKLPWKPSVMLGKESLVEYVVQEASASPTAVTQLLAFTIEGLVRAHTARRLNPVDQDPAPEVQHAYQRWLYTQRIPWGSRGHWSSCGGTYAAQGADPDGWLIQTQALFADRVPNPGVVASLAGFARTGAQSTLKSPLGPARGGDVVPRAAMASIWSNELSEAFAAAVDIAVLTHSHPDDYLAAGTLAAILHQQLRGFPFSECLLHARRELDRWPGREKTSRLLDKAMDVIQNVWTPAPQPSAQRAFGVGGDGAEALGIAVYIGMASDYVREALLLAMNYTEHRSVVGAISGILIGAEFGVQAIPSDLRAPLVLSDAIETLAKDALVEFSPGPPADEAWLRRYPAW</sequence>